<keyword evidence="10 13" id="KW-0862">Zinc</keyword>
<evidence type="ECO:0000259" key="16">
    <source>
        <dbReference type="Pfam" id="PF17900"/>
    </source>
</evidence>
<dbReference type="Gene3D" id="2.60.40.1730">
    <property type="entry name" value="tricorn interacting facor f3 domain"/>
    <property type="match status" value="1"/>
</dbReference>
<comment type="similarity">
    <text evidence="3">Belongs to the peptidase M1 family.</text>
</comment>
<accession>A0A369UQZ1</accession>
<keyword evidence="7" id="KW-0645">Protease</keyword>
<dbReference type="EMBL" id="QQAH01000003">
    <property type="protein sequence ID" value="RDD82733.1"/>
    <property type="molecule type" value="Genomic_DNA"/>
</dbReference>
<dbReference type="SUPFAM" id="SSF55486">
    <property type="entry name" value="Metalloproteases ('zincins'), catalytic domain"/>
    <property type="match status" value="1"/>
</dbReference>
<dbReference type="InterPro" id="IPR001930">
    <property type="entry name" value="Peptidase_M1"/>
</dbReference>
<comment type="subcellular location">
    <subcellularLocation>
        <location evidence="2">Cytoplasm</location>
    </subcellularLocation>
</comment>
<keyword evidence="11" id="KW-0482">Metalloprotease</keyword>
<dbReference type="InterPro" id="IPR042097">
    <property type="entry name" value="Aminopeptidase_N-like_N_sf"/>
</dbReference>
<dbReference type="AlphaFoldDB" id="A0A369UQZ1"/>
<dbReference type="PRINTS" id="PR00756">
    <property type="entry name" value="ALADIPTASE"/>
</dbReference>
<dbReference type="InterPro" id="IPR045357">
    <property type="entry name" value="Aminopeptidase_N-like_N"/>
</dbReference>
<feature type="signal peptide" evidence="14">
    <location>
        <begin position="1"/>
        <end position="23"/>
    </location>
</feature>
<evidence type="ECO:0000313" key="17">
    <source>
        <dbReference type="EMBL" id="RDD82733.1"/>
    </source>
</evidence>
<evidence type="ECO:0000256" key="14">
    <source>
        <dbReference type="SAM" id="SignalP"/>
    </source>
</evidence>
<comment type="cofactor">
    <cofactor evidence="13">
        <name>Zn(2+)</name>
        <dbReference type="ChEBI" id="CHEBI:29105"/>
    </cofactor>
    <text evidence="13">Binds 1 zinc ion per subunit.</text>
</comment>
<feature type="domain" description="Aminopeptidase N-like N-terminal" evidence="16">
    <location>
        <begin position="61"/>
        <end position="235"/>
    </location>
</feature>
<comment type="catalytic activity">
    <reaction evidence="1">
        <text>Release of an N-terminal amino acid, Xaa-|-Yaa- from a peptide, amide or arylamide. Xaa is preferably Ala, but may be most amino acids including Pro (slow action). When a terminal hydrophobic residue is followed by a prolyl residue, the two may be released as an intact Xaa-Pro dipeptide.</text>
        <dbReference type="EC" id="3.4.11.2"/>
    </reaction>
</comment>
<comment type="caution">
    <text evidence="17">The sequence shown here is derived from an EMBL/GenBank/DDBJ whole genome shotgun (WGS) entry which is preliminary data.</text>
</comment>
<dbReference type="GO" id="GO:0005737">
    <property type="term" value="C:cytoplasm"/>
    <property type="evidence" value="ECO:0007669"/>
    <property type="project" value="UniProtKB-SubCell"/>
</dbReference>
<gene>
    <name evidence="17" type="ORF">DVJ77_04225</name>
</gene>
<dbReference type="PANTHER" id="PTHR45726">
    <property type="entry name" value="LEUKOTRIENE A-4 HYDROLASE"/>
    <property type="match status" value="1"/>
</dbReference>
<dbReference type="GO" id="GO:0008270">
    <property type="term" value="F:zinc ion binding"/>
    <property type="evidence" value="ECO:0007669"/>
    <property type="project" value="InterPro"/>
</dbReference>
<name>A0A369UQZ1_9GAMM</name>
<evidence type="ECO:0000256" key="7">
    <source>
        <dbReference type="ARBA" id="ARBA00022670"/>
    </source>
</evidence>
<evidence type="ECO:0000256" key="6">
    <source>
        <dbReference type="ARBA" id="ARBA00022490"/>
    </source>
</evidence>
<evidence type="ECO:0000256" key="4">
    <source>
        <dbReference type="ARBA" id="ARBA00012564"/>
    </source>
</evidence>
<feature type="domain" description="Peptidase M1 membrane alanine aminopeptidase" evidence="15">
    <location>
        <begin position="337"/>
        <end position="489"/>
    </location>
</feature>
<feature type="active site" description="Proton donor" evidence="12">
    <location>
        <position position="422"/>
    </location>
</feature>
<evidence type="ECO:0000256" key="9">
    <source>
        <dbReference type="ARBA" id="ARBA00022801"/>
    </source>
</evidence>
<evidence type="ECO:0000256" key="1">
    <source>
        <dbReference type="ARBA" id="ARBA00000098"/>
    </source>
</evidence>
<feature type="binding site" evidence="13">
    <location>
        <position position="339"/>
    </location>
    <ligand>
        <name>Zn(2+)</name>
        <dbReference type="ChEBI" id="CHEBI:29105"/>
        <note>catalytic</note>
    </ligand>
</feature>
<dbReference type="EC" id="3.4.11.2" evidence="4"/>
<evidence type="ECO:0000256" key="2">
    <source>
        <dbReference type="ARBA" id="ARBA00004496"/>
    </source>
</evidence>
<dbReference type="OrthoDB" id="100605at2"/>
<evidence type="ECO:0000256" key="11">
    <source>
        <dbReference type="ARBA" id="ARBA00023049"/>
    </source>
</evidence>
<dbReference type="SUPFAM" id="SSF63737">
    <property type="entry name" value="Leukotriene A4 hydrolase N-terminal domain"/>
    <property type="match status" value="1"/>
</dbReference>
<proteinExistence type="inferred from homology"/>
<evidence type="ECO:0000256" key="5">
    <source>
        <dbReference type="ARBA" id="ARBA00015611"/>
    </source>
</evidence>
<keyword evidence="6" id="KW-0963">Cytoplasm</keyword>
<feature type="chain" id="PRO_5016902118" description="Aminopeptidase N" evidence="14">
    <location>
        <begin position="24"/>
        <end position="587"/>
    </location>
</feature>
<feature type="active site" description="Proton acceptor" evidence="12">
    <location>
        <position position="340"/>
    </location>
</feature>
<evidence type="ECO:0000256" key="10">
    <source>
        <dbReference type="ARBA" id="ARBA00022833"/>
    </source>
</evidence>
<reference evidence="17 18" key="1">
    <citation type="submission" date="2018-07" db="EMBL/GenBank/DDBJ databases">
        <title>Dyella tabacisoli L4-6T, whole genome shotgun sequence.</title>
        <authorList>
            <person name="Zhou X.-K."/>
            <person name="Li W.-J."/>
            <person name="Duan Y.-Q."/>
        </authorList>
    </citation>
    <scope>NUCLEOTIDE SEQUENCE [LARGE SCALE GENOMIC DNA]</scope>
    <source>
        <strain evidence="17 18">L4-6</strain>
    </source>
</reference>
<dbReference type="PANTHER" id="PTHR45726:SF3">
    <property type="entry name" value="LEUKOTRIENE A-4 HYDROLASE"/>
    <property type="match status" value="1"/>
</dbReference>
<keyword evidence="18" id="KW-1185">Reference proteome</keyword>
<evidence type="ECO:0000256" key="12">
    <source>
        <dbReference type="PIRSR" id="PIRSR634015-1"/>
    </source>
</evidence>
<dbReference type="CDD" id="cd09603">
    <property type="entry name" value="M1_APN_like"/>
    <property type="match status" value="1"/>
</dbReference>
<keyword evidence="8 13" id="KW-0479">Metal-binding</keyword>
<dbReference type="InterPro" id="IPR014782">
    <property type="entry name" value="Peptidase_M1_dom"/>
</dbReference>
<dbReference type="InterPro" id="IPR027268">
    <property type="entry name" value="Peptidase_M4/M1_CTD_sf"/>
</dbReference>
<dbReference type="Pfam" id="PF01433">
    <property type="entry name" value="Peptidase_M1"/>
    <property type="match status" value="1"/>
</dbReference>
<dbReference type="GO" id="GO:0016285">
    <property type="term" value="F:alanyl aminopeptidase activity"/>
    <property type="evidence" value="ECO:0007669"/>
    <property type="project" value="UniProtKB-EC"/>
</dbReference>
<dbReference type="RefSeq" id="WP_114844248.1">
    <property type="nucleotide sequence ID" value="NZ_JBHSPE010000001.1"/>
</dbReference>
<feature type="binding site" evidence="13">
    <location>
        <position position="362"/>
    </location>
    <ligand>
        <name>Zn(2+)</name>
        <dbReference type="ChEBI" id="CHEBI:29105"/>
        <note>catalytic</note>
    </ligand>
</feature>
<evidence type="ECO:0000256" key="8">
    <source>
        <dbReference type="ARBA" id="ARBA00022723"/>
    </source>
</evidence>
<dbReference type="Pfam" id="PF17900">
    <property type="entry name" value="Peptidase_M1_N"/>
    <property type="match status" value="1"/>
</dbReference>
<keyword evidence="14" id="KW-0732">Signal</keyword>
<dbReference type="GO" id="GO:0008237">
    <property type="term" value="F:metallopeptidase activity"/>
    <property type="evidence" value="ECO:0007669"/>
    <property type="project" value="UniProtKB-KW"/>
</dbReference>
<dbReference type="Proteomes" id="UP000253782">
    <property type="component" value="Unassembled WGS sequence"/>
</dbReference>
<organism evidence="17 18">
    <name type="scientific">Dyella tabacisoli</name>
    <dbReference type="NCBI Taxonomy" id="2282381"/>
    <lineage>
        <taxon>Bacteria</taxon>
        <taxon>Pseudomonadati</taxon>
        <taxon>Pseudomonadota</taxon>
        <taxon>Gammaproteobacteria</taxon>
        <taxon>Lysobacterales</taxon>
        <taxon>Rhodanobacteraceae</taxon>
        <taxon>Dyella</taxon>
    </lineage>
</organism>
<evidence type="ECO:0000256" key="13">
    <source>
        <dbReference type="PIRSR" id="PIRSR634015-3"/>
    </source>
</evidence>
<protein>
    <recommendedName>
        <fullName evidence="5">Aminopeptidase N</fullName>
        <ecNumber evidence="4">3.4.11.2</ecNumber>
    </recommendedName>
</protein>
<evidence type="ECO:0000313" key="18">
    <source>
        <dbReference type="Proteomes" id="UP000253782"/>
    </source>
</evidence>
<feature type="binding site" evidence="13">
    <location>
        <position position="343"/>
    </location>
    <ligand>
        <name>Zn(2+)</name>
        <dbReference type="ChEBI" id="CHEBI:29105"/>
        <note>catalytic</note>
    </ligand>
</feature>
<evidence type="ECO:0000256" key="3">
    <source>
        <dbReference type="ARBA" id="ARBA00010136"/>
    </source>
</evidence>
<keyword evidence="9" id="KW-0378">Hydrolase</keyword>
<dbReference type="InterPro" id="IPR034015">
    <property type="entry name" value="M1_LTA4H"/>
</dbReference>
<sequence length="587" mass="66165">MTLRPRLLTLALATLLGTSATWAADKPATQAAAPAQPPLSEQTIRSGGVMPAEQARVHFDHAELRIAIDPTQERIDATATLSFTARAATDVLLLDLDHNLPISGIRLNGKPLPVTAWSNPDGRLRIQLPAMLAVGGKVQVEVRYGGKPHTAHRAPWDGGFVWSKTPDGQPWVASAVEGEGCDLFWPCIDQPQGKPDLVDLYVTVPKPLAAPGNGVLIDIKDEGDKRTYHWRAKHPTTYAISINVGPFELLQANYSSRYGNTIPMQFWYLHGNEQQAKALFEEFPRMLDFFEQEIGPYPFGDEKMGVVETPHLGMEHQTINAYGNGYAKGPYGFDWLLQHEFSHEWFGNQVTNADWDDMWIHEGFGTYMQPLYGQYLYGDMPYFSMLHDERTKLKNAYPVVAGRSQFEHEVYDAEHGPGNDIYYKGSLMLHTLRELIGDKAFFESTRRLVYGRPDPKPGNFTPRYANTRDYIDIVNQVTGRDLHWFFDVYLYEAALPKLDMQRQGDTLTLRWQVPHDKPFPLPVEVQVGDTVRTLPMEHGEGRIDVPAGTLVIVDPRSKLLRELPHVPEYLRWLQQKAAKSAKPAAAK</sequence>
<dbReference type="GO" id="GO:0006508">
    <property type="term" value="P:proteolysis"/>
    <property type="evidence" value="ECO:0007669"/>
    <property type="project" value="UniProtKB-KW"/>
</dbReference>
<evidence type="ECO:0000259" key="15">
    <source>
        <dbReference type="Pfam" id="PF01433"/>
    </source>
</evidence>
<dbReference type="Gene3D" id="1.10.390.10">
    <property type="entry name" value="Neutral Protease Domain 2"/>
    <property type="match status" value="1"/>
</dbReference>